<dbReference type="PANTHER" id="PTHR45348:SF2">
    <property type="entry name" value="ZINC-TYPE ALCOHOL DEHYDROGENASE-LIKE PROTEIN C2E1P3.01"/>
    <property type="match status" value="1"/>
</dbReference>
<dbReference type="CDD" id="cd08249">
    <property type="entry name" value="enoyl_reductase_like"/>
    <property type="match status" value="1"/>
</dbReference>
<dbReference type="InterPro" id="IPR036291">
    <property type="entry name" value="NAD(P)-bd_dom_sf"/>
</dbReference>
<keyword evidence="5" id="KW-1185">Reference proteome</keyword>
<dbReference type="STRING" id="48697.A0A101MCU9"/>
<proteinExistence type="inferred from homology"/>
<dbReference type="InterPro" id="IPR047122">
    <property type="entry name" value="Trans-enoyl_RdTase-like"/>
</dbReference>
<dbReference type="InterPro" id="IPR011032">
    <property type="entry name" value="GroES-like_sf"/>
</dbReference>
<comment type="caution">
    <text evidence="4">The sequence shown here is derived from an EMBL/GenBank/DDBJ whole genome shotgun (WGS) entry which is preliminary data.</text>
</comment>
<dbReference type="Pfam" id="PF08240">
    <property type="entry name" value="ADH_N"/>
    <property type="match status" value="1"/>
</dbReference>
<dbReference type="Gene3D" id="3.40.50.720">
    <property type="entry name" value="NAD(P)-binding Rossmann-like Domain"/>
    <property type="match status" value="1"/>
</dbReference>
<feature type="domain" description="Enoyl reductase (ER)" evidence="3">
    <location>
        <begin position="36"/>
        <end position="372"/>
    </location>
</feature>
<keyword evidence="2" id="KW-0560">Oxidoreductase</keyword>
<dbReference type="SUPFAM" id="SSF51735">
    <property type="entry name" value="NAD(P)-binding Rossmann-fold domains"/>
    <property type="match status" value="1"/>
</dbReference>
<gene>
    <name evidence="4" type="ORF">ACN42_g8916</name>
</gene>
<reference evidence="4 5" key="1">
    <citation type="submission" date="2015-10" db="EMBL/GenBank/DDBJ databases">
        <title>Genome sequencing of Penicillium freii.</title>
        <authorList>
            <person name="Nguyen H.D."/>
            <person name="Visagie C.M."/>
            <person name="Seifert K.A."/>
        </authorList>
    </citation>
    <scope>NUCLEOTIDE SEQUENCE [LARGE SCALE GENOMIC DNA]</scope>
    <source>
        <strain evidence="4 5">DAOM 242723</strain>
    </source>
</reference>
<evidence type="ECO:0000259" key="3">
    <source>
        <dbReference type="SMART" id="SM00829"/>
    </source>
</evidence>
<organism evidence="4 5">
    <name type="scientific">Penicillium freii</name>
    <dbReference type="NCBI Taxonomy" id="48697"/>
    <lineage>
        <taxon>Eukaryota</taxon>
        <taxon>Fungi</taxon>
        <taxon>Dikarya</taxon>
        <taxon>Ascomycota</taxon>
        <taxon>Pezizomycotina</taxon>
        <taxon>Eurotiomycetes</taxon>
        <taxon>Eurotiomycetidae</taxon>
        <taxon>Eurotiales</taxon>
        <taxon>Aspergillaceae</taxon>
        <taxon>Penicillium</taxon>
    </lineage>
</organism>
<name>A0A101MCU9_PENFR</name>
<dbReference type="Gene3D" id="3.90.180.10">
    <property type="entry name" value="Medium-chain alcohol dehydrogenases, catalytic domain"/>
    <property type="match status" value="1"/>
</dbReference>
<dbReference type="InterPro" id="IPR013154">
    <property type="entry name" value="ADH-like_N"/>
</dbReference>
<protein>
    <recommendedName>
        <fullName evidence="3">Enoyl reductase (ER) domain-containing protein</fullName>
    </recommendedName>
</protein>
<evidence type="ECO:0000256" key="2">
    <source>
        <dbReference type="ARBA" id="ARBA00023002"/>
    </source>
</evidence>
<dbReference type="Proteomes" id="UP000055045">
    <property type="component" value="Unassembled WGS sequence"/>
</dbReference>
<dbReference type="SMART" id="SM00829">
    <property type="entry name" value="PKS_ER"/>
    <property type="match status" value="1"/>
</dbReference>
<dbReference type="EMBL" id="LLXE01000297">
    <property type="protein sequence ID" value="KUM58244.1"/>
    <property type="molecule type" value="Genomic_DNA"/>
</dbReference>
<comment type="similarity">
    <text evidence="1">Belongs to the zinc-containing alcohol dehydrogenase family.</text>
</comment>
<evidence type="ECO:0000256" key="1">
    <source>
        <dbReference type="ARBA" id="ARBA00008072"/>
    </source>
</evidence>
<accession>A0A101MCU9</accession>
<sequence length="378" mass="40670">MAPHTLPPGFSPSSIDIPASFSGIVQSAPDGKPIISTDLVLSFPLPGDIVVRNMMVAINPCDWKMNLRFPSPGARVGCDFYGEVLAIGPQVKVRRPDIQIGDMVCGAVYGSNPTDHGSGSFCDFVCAPVDLMTRLPMGFEDGAAAALGGTSFATLRLALWDSLGLSATPSHPMDPTKPAPHVLVYGGSTATGTMALQLLRLSGYKPITTCSLHNFDLVKSRGAEAVFDYHSATCAADIKAYTRSSLGHVLDIITDTSSQAICHGAMGRLGGRYTALEAPSDVLNPRKRTVRMDFVIGLCALGTEVALQGEYYRQADKEARRHVGQFFDEMQVFVDEGKLIPHPHRLLQEGYQNILKGIEDLRQRKISGEKLVGCIPSH</sequence>
<dbReference type="PANTHER" id="PTHR45348">
    <property type="entry name" value="HYPOTHETICAL OXIDOREDUCTASE (EUROFUNG)"/>
    <property type="match status" value="1"/>
</dbReference>
<evidence type="ECO:0000313" key="5">
    <source>
        <dbReference type="Proteomes" id="UP000055045"/>
    </source>
</evidence>
<dbReference type="AlphaFoldDB" id="A0A101MCU9"/>
<dbReference type="GO" id="GO:0016651">
    <property type="term" value="F:oxidoreductase activity, acting on NAD(P)H"/>
    <property type="evidence" value="ECO:0007669"/>
    <property type="project" value="InterPro"/>
</dbReference>
<dbReference type="SUPFAM" id="SSF50129">
    <property type="entry name" value="GroES-like"/>
    <property type="match status" value="1"/>
</dbReference>
<evidence type="ECO:0000313" key="4">
    <source>
        <dbReference type="EMBL" id="KUM58244.1"/>
    </source>
</evidence>
<dbReference type="InterPro" id="IPR020843">
    <property type="entry name" value="ER"/>
</dbReference>